<keyword evidence="10" id="KW-1185">Reference proteome</keyword>
<reference evidence="9 10" key="1">
    <citation type="submission" date="2013-11" db="EMBL/GenBank/DDBJ databases">
        <title>Metagenomic analysis of a methanogenic consortium involved in long chain n-alkane degradation.</title>
        <authorList>
            <person name="Davidova I.A."/>
            <person name="Callaghan A.V."/>
            <person name="Wawrik B."/>
            <person name="Pruitt S."/>
            <person name="Marks C."/>
            <person name="Duncan K.E."/>
            <person name="Suflita J.M."/>
        </authorList>
    </citation>
    <scope>NUCLEOTIDE SEQUENCE [LARGE SCALE GENOMIC DNA]</scope>
    <source>
        <strain evidence="9 10">SPR</strain>
    </source>
</reference>
<dbReference type="InterPro" id="IPR037051">
    <property type="entry name" value="4-carb_acid_sugar_kinase_N_sf"/>
</dbReference>
<dbReference type="STRING" id="1429043.X474_03225"/>
<keyword evidence="5" id="KW-0067">ATP-binding</keyword>
<dbReference type="AlphaFoldDB" id="A0A0D2JCA0"/>
<evidence type="ECO:0000313" key="10">
    <source>
        <dbReference type="Proteomes" id="UP000032233"/>
    </source>
</evidence>
<evidence type="ECO:0000256" key="2">
    <source>
        <dbReference type="ARBA" id="ARBA00022679"/>
    </source>
</evidence>
<dbReference type="InterPro" id="IPR042213">
    <property type="entry name" value="NBD_C_sf"/>
</dbReference>
<dbReference type="Gene3D" id="3.40.50.10840">
    <property type="entry name" value="Putative sugar-binding, N-terminal domain"/>
    <property type="match status" value="1"/>
</dbReference>
<evidence type="ECO:0000256" key="5">
    <source>
        <dbReference type="ARBA" id="ARBA00022840"/>
    </source>
</evidence>
<dbReference type="Pfam" id="PF17042">
    <property type="entry name" value="NBD_C"/>
    <property type="match status" value="1"/>
</dbReference>
<sequence>MTQAARALKSFQPSLIYKKIDSCLRGNLGPEIDALLEELGLEQAFVAPAFPAQGRLTIHDEHLIHGIPLGKTEIAKDPINPVKCSLVSEVIAAQTCHDVGVVDIEATAKGSKELEQAVSSLLKKGTKIIVFDACEQEHLENIARLSLDRYPGSLLVGSAGLALGLAEVVTQRQGKKQATSPSTQGSLLFVGGSASARLADQHEALVAQNQASQMILDAEMLADPKAREQRRKWGDEAAVSLAQTNLVLRITPPEENKSKPSSEAVAQGLAQVAAAAALTSSPAGMFLSGGDTAQAVFEQLEVQAVELHAEVLPGLVWGTIMGGPQNGGLVVTKAGAFGEDDDLVKLHGLLCGQA</sequence>
<accession>A0A0D2JCA0</accession>
<keyword evidence="6" id="KW-0119">Carbohydrate metabolism</keyword>
<keyword evidence="2" id="KW-0808">Transferase</keyword>
<dbReference type="EMBL" id="AZAC01000002">
    <property type="protein sequence ID" value="KIX15769.1"/>
    <property type="molecule type" value="Genomic_DNA"/>
</dbReference>
<evidence type="ECO:0000256" key="4">
    <source>
        <dbReference type="ARBA" id="ARBA00022777"/>
    </source>
</evidence>
<dbReference type="Proteomes" id="UP000032233">
    <property type="component" value="Unassembled WGS sequence"/>
</dbReference>
<dbReference type="InterPro" id="IPR010737">
    <property type="entry name" value="4-carb_acid_sugar_kinase_N"/>
</dbReference>
<dbReference type="Gene3D" id="3.40.980.20">
    <property type="entry name" value="Four-carbon acid sugar kinase, nucleotide binding domain"/>
    <property type="match status" value="1"/>
</dbReference>
<dbReference type="GO" id="GO:0005524">
    <property type="term" value="F:ATP binding"/>
    <property type="evidence" value="ECO:0007669"/>
    <property type="project" value="UniProtKB-KW"/>
</dbReference>
<keyword evidence="3" id="KW-0547">Nucleotide-binding</keyword>
<dbReference type="InParanoid" id="A0A0D2JCA0"/>
<comment type="caution">
    <text evidence="9">The sequence shown here is derived from an EMBL/GenBank/DDBJ whole genome shotgun (WGS) entry which is preliminary data.</text>
</comment>
<dbReference type="FunCoup" id="A0A0D2JCA0">
    <property type="interactions" value="14"/>
</dbReference>
<organism evidence="9 10">
    <name type="scientific">Dethiosulfatarculus sandiegensis</name>
    <dbReference type="NCBI Taxonomy" id="1429043"/>
    <lineage>
        <taxon>Bacteria</taxon>
        <taxon>Pseudomonadati</taxon>
        <taxon>Thermodesulfobacteriota</taxon>
        <taxon>Desulfarculia</taxon>
        <taxon>Desulfarculales</taxon>
        <taxon>Desulfarculaceae</taxon>
        <taxon>Dethiosulfatarculus</taxon>
    </lineage>
</organism>
<evidence type="ECO:0000313" key="9">
    <source>
        <dbReference type="EMBL" id="KIX15769.1"/>
    </source>
</evidence>
<evidence type="ECO:0008006" key="11">
    <source>
        <dbReference type="Google" id="ProtNLM"/>
    </source>
</evidence>
<evidence type="ECO:0000259" key="7">
    <source>
        <dbReference type="Pfam" id="PF07005"/>
    </source>
</evidence>
<keyword evidence="4" id="KW-0418">Kinase</keyword>
<evidence type="ECO:0000256" key="6">
    <source>
        <dbReference type="ARBA" id="ARBA00023277"/>
    </source>
</evidence>
<gene>
    <name evidence="9" type="ORF">X474_03225</name>
</gene>
<proteinExistence type="inferred from homology"/>
<dbReference type="SUPFAM" id="SSF142764">
    <property type="entry name" value="YgbK-like"/>
    <property type="match status" value="1"/>
</dbReference>
<evidence type="ECO:0000256" key="1">
    <source>
        <dbReference type="ARBA" id="ARBA00005715"/>
    </source>
</evidence>
<dbReference type="GO" id="GO:0016301">
    <property type="term" value="F:kinase activity"/>
    <property type="evidence" value="ECO:0007669"/>
    <property type="project" value="UniProtKB-KW"/>
</dbReference>
<feature type="domain" description="Four-carbon acid sugar kinase nucleotide binding" evidence="8">
    <location>
        <begin position="188"/>
        <end position="341"/>
    </location>
</feature>
<evidence type="ECO:0000256" key="3">
    <source>
        <dbReference type="ARBA" id="ARBA00022741"/>
    </source>
</evidence>
<dbReference type="Pfam" id="PF07005">
    <property type="entry name" value="SBD_N"/>
    <property type="match status" value="1"/>
</dbReference>
<protein>
    <recommendedName>
        <fullName evidence="11">Four-carbon acid sugar kinase nucleotide binding domain-containing protein</fullName>
    </recommendedName>
</protein>
<dbReference type="InterPro" id="IPR031475">
    <property type="entry name" value="NBD_C"/>
</dbReference>
<name>A0A0D2JCA0_9BACT</name>
<evidence type="ECO:0000259" key="8">
    <source>
        <dbReference type="Pfam" id="PF17042"/>
    </source>
</evidence>
<feature type="domain" description="Four-carbon acid sugar kinase N-terminal" evidence="7">
    <location>
        <begin position="3"/>
        <end position="164"/>
    </location>
</feature>
<comment type="similarity">
    <text evidence="1">Belongs to the four-carbon acid sugar kinase family.</text>
</comment>